<reference evidence="1 2" key="1">
    <citation type="submission" date="2021-06" db="EMBL/GenBank/DDBJ databases">
        <title>A haploid diamondback moth (Plutella xylostella L.) genome assembly resolves 31 chromosomes and identifies a diamide resistance mutation.</title>
        <authorList>
            <person name="Ward C.M."/>
            <person name="Perry K.D."/>
            <person name="Baker G."/>
            <person name="Powis K."/>
            <person name="Heckel D.G."/>
            <person name="Baxter S.W."/>
        </authorList>
    </citation>
    <scope>NUCLEOTIDE SEQUENCE [LARGE SCALE GENOMIC DNA]</scope>
    <source>
        <strain evidence="1 2">LV</strain>
        <tissue evidence="1">Single pupa</tissue>
    </source>
</reference>
<evidence type="ECO:0000313" key="2">
    <source>
        <dbReference type="Proteomes" id="UP000823941"/>
    </source>
</evidence>
<accession>A0ABQ7PX97</accession>
<dbReference type="EMBL" id="JAHIBW010000026">
    <property type="protein sequence ID" value="KAG7297610.1"/>
    <property type="molecule type" value="Genomic_DNA"/>
</dbReference>
<proteinExistence type="predicted"/>
<sequence length="229" mass="23918">MNNHLNEDTGHVLDTTIAREQFERLASAATASQTLEKLNISASTLPSASRGLLARLAATVRGASPGPLGPHPDPAGLALRRAAATAQALDDDYQILTLQHKIKEVQLKINRNAKFISSLTSTLSEARGGAGVAGGAAGVAGGAGGAAERLAADLRAHRHKLTAYKDSADKAKNKYSMLEVAGELEPGVLREGCARAAAAAAAAARWARAAEDKECTRRLRQQTLKLQLS</sequence>
<name>A0ABQ7PX97_PLUXY</name>
<protein>
    <submittedName>
        <fullName evidence="1">Uncharacterized protein</fullName>
    </submittedName>
</protein>
<evidence type="ECO:0000313" key="1">
    <source>
        <dbReference type="EMBL" id="KAG7297610.1"/>
    </source>
</evidence>
<dbReference type="Proteomes" id="UP000823941">
    <property type="component" value="Chromosome 26"/>
</dbReference>
<keyword evidence="2" id="KW-1185">Reference proteome</keyword>
<organism evidence="1 2">
    <name type="scientific">Plutella xylostella</name>
    <name type="common">Diamondback moth</name>
    <name type="synonym">Plutella maculipennis</name>
    <dbReference type="NCBI Taxonomy" id="51655"/>
    <lineage>
        <taxon>Eukaryota</taxon>
        <taxon>Metazoa</taxon>
        <taxon>Ecdysozoa</taxon>
        <taxon>Arthropoda</taxon>
        <taxon>Hexapoda</taxon>
        <taxon>Insecta</taxon>
        <taxon>Pterygota</taxon>
        <taxon>Neoptera</taxon>
        <taxon>Endopterygota</taxon>
        <taxon>Lepidoptera</taxon>
        <taxon>Glossata</taxon>
        <taxon>Ditrysia</taxon>
        <taxon>Yponomeutoidea</taxon>
        <taxon>Plutellidae</taxon>
        <taxon>Plutella</taxon>
    </lineage>
</organism>
<comment type="caution">
    <text evidence="1">The sequence shown here is derived from an EMBL/GenBank/DDBJ whole genome shotgun (WGS) entry which is preliminary data.</text>
</comment>
<gene>
    <name evidence="1" type="ORF">JYU34_019667</name>
</gene>